<dbReference type="SUPFAM" id="SSF53474">
    <property type="entry name" value="alpha/beta-Hydrolases"/>
    <property type="match status" value="1"/>
</dbReference>
<evidence type="ECO:0000313" key="3">
    <source>
        <dbReference type="EMBL" id="GAA0343688.1"/>
    </source>
</evidence>
<dbReference type="PANTHER" id="PTHR48081">
    <property type="entry name" value="AB HYDROLASE SUPERFAMILY PROTEIN C4A8.06C"/>
    <property type="match status" value="1"/>
</dbReference>
<evidence type="ECO:0000259" key="2">
    <source>
        <dbReference type="Pfam" id="PF07859"/>
    </source>
</evidence>
<feature type="domain" description="Alpha/beta hydrolase fold-3" evidence="2">
    <location>
        <begin position="91"/>
        <end position="288"/>
    </location>
</feature>
<accession>A0ABN0WQH0</accession>
<dbReference type="Proteomes" id="UP001501822">
    <property type="component" value="Unassembled WGS sequence"/>
</dbReference>
<keyword evidence="4" id="KW-1185">Reference proteome</keyword>
<reference evidence="3 4" key="1">
    <citation type="journal article" date="2019" name="Int. J. Syst. Evol. Microbiol.">
        <title>The Global Catalogue of Microorganisms (GCM) 10K type strain sequencing project: providing services to taxonomists for standard genome sequencing and annotation.</title>
        <authorList>
            <consortium name="The Broad Institute Genomics Platform"/>
            <consortium name="The Broad Institute Genome Sequencing Center for Infectious Disease"/>
            <person name="Wu L."/>
            <person name="Ma J."/>
        </authorList>
    </citation>
    <scope>NUCLEOTIDE SEQUENCE [LARGE SCALE GENOMIC DNA]</scope>
    <source>
        <strain evidence="3 4">JCM 3146</strain>
    </source>
</reference>
<comment type="caution">
    <text evidence="3">The sequence shown here is derived from an EMBL/GenBank/DDBJ whole genome shotgun (WGS) entry which is preliminary data.</text>
</comment>
<dbReference type="Gene3D" id="3.40.50.1820">
    <property type="entry name" value="alpha/beta hydrolase"/>
    <property type="match status" value="1"/>
</dbReference>
<dbReference type="InterPro" id="IPR029058">
    <property type="entry name" value="AB_hydrolase_fold"/>
</dbReference>
<sequence length="314" mass="33892">MSGAPEQEGRRDTVVSVRSRLVAGYVRVRRMNRPYVTAAGARDHLRERTLRPQPYGPPRRLRADVTVSVRRPYGWPVYTVAPRGRRPRGCVVYAHGGGWVNEIVSQHWRLAARIAADAGTAVLLPIYPLIPYGTAGEVVGCVADLVLAARDEHGSARLAGDSAGGQIALSAAVVLRDRHQVTLPRTVLISPALDLTFANPGIDAVQPSDPWLGRDGARVFVEHWRGDLPITDPRVSPLNADLRGLGPVTVFCGTRDILHPDARLLVGKATEAGVDIEFHEAPGLVHVYPLTPTPEGRAARAVIVDRLRAAPAPA</sequence>
<proteinExistence type="predicted"/>
<protein>
    <submittedName>
        <fullName evidence="3">Alpha/beta hydrolase fold domain-containing protein</fullName>
    </submittedName>
</protein>
<evidence type="ECO:0000313" key="4">
    <source>
        <dbReference type="Proteomes" id="UP001501822"/>
    </source>
</evidence>
<dbReference type="Pfam" id="PF07859">
    <property type="entry name" value="Abhydrolase_3"/>
    <property type="match status" value="1"/>
</dbReference>
<dbReference type="EMBL" id="BAAABM010000029">
    <property type="protein sequence ID" value="GAA0343688.1"/>
    <property type="molecule type" value="Genomic_DNA"/>
</dbReference>
<dbReference type="InterPro" id="IPR013094">
    <property type="entry name" value="AB_hydrolase_3"/>
</dbReference>
<dbReference type="InterPro" id="IPR050300">
    <property type="entry name" value="GDXG_lipolytic_enzyme"/>
</dbReference>
<dbReference type="RefSeq" id="WP_252798880.1">
    <property type="nucleotide sequence ID" value="NZ_BAAABM010000029.1"/>
</dbReference>
<gene>
    <name evidence="3" type="ORF">GCM10010151_36640</name>
</gene>
<dbReference type="GO" id="GO:0016787">
    <property type="term" value="F:hydrolase activity"/>
    <property type="evidence" value="ECO:0007669"/>
    <property type="project" value="UniProtKB-KW"/>
</dbReference>
<keyword evidence="1 3" id="KW-0378">Hydrolase</keyword>
<organism evidence="3 4">
    <name type="scientific">Actinoallomurus spadix</name>
    <dbReference type="NCBI Taxonomy" id="79912"/>
    <lineage>
        <taxon>Bacteria</taxon>
        <taxon>Bacillati</taxon>
        <taxon>Actinomycetota</taxon>
        <taxon>Actinomycetes</taxon>
        <taxon>Streptosporangiales</taxon>
        <taxon>Thermomonosporaceae</taxon>
        <taxon>Actinoallomurus</taxon>
    </lineage>
</organism>
<name>A0ABN0WQH0_9ACTN</name>
<evidence type="ECO:0000256" key="1">
    <source>
        <dbReference type="ARBA" id="ARBA00022801"/>
    </source>
</evidence>
<dbReference type="PANTHER" id="PTHR48081:SF8">
    <property type="entry name" value="ALPHA_BETA HYDROLASE FOLD-3 DOMAIN-CONTAINING PROTEIN-RELATED"/>
    <property type="match status" value="1"/>
</dbReference>